<accession>A0A368E1V6</accession>
<dbReference type="NCBIfam" id="TIGR00401">
    <property type="entry name" value="msrA"/>
    <property type="match status" value="1"/>
</dbReference>
<dbReference type="AlphaFoldDB" id="A0A368E1V6"/>
<organism evidence="6 7">
    <name type="scientific">PS1 clade bacterium</name>
    <dbReference type="NCBI Taxonomy" id="2175152"/>
    <lineage>
        <taxon>Bacteria</taxon>
        <taxon>Pseudomonadati</taxon>
        <taxon>Pseudomonadota</taxon>
        <taxon>Alphaproteobacteria</taxon>
        <taxon>PS1 clade</taxon>
    </lineage>
</organism>
<comment type="catalytic activity">
    <reaction evidence="4">
        <text>[thioredoxin]-disulfide + L-methionine + H2O = L-methionine (S)-S-oxide + [thioredoxin]-dithiol</text>
        <dbReference type="Rhea" id="RHEA:19993"/>
        <dbReference type="Rhea" id="RHEA-COMP:10698"/>
        <dbReference type="Rhea" id="RHEA-COMP:10700"/>
        <dbReference type="ChEBI" id="CHEBI:15377"/>
        <dbReference type="ChEBI" id="CHEBI:29950"/>
        <dbReference type="ChEBI" id="CHEBI:50058"/>
        <dbReference type="ChEBI" id="CHEBI:57844"/>
        <dbReference type="ChEBI" id="CHEBI:58772"/>
        <dbReference type="EC" id="1.8.4.11"/>
    </reaction>
</comment>
<reference evidence="6 7" key="1">
    <citation type="journal article" date="2018" name="Microbiome">
        <title>Fine metagenomic profile of the Mediterranean stratified and mixed water columns revealed by assembly and recruitment.</title>
        <authorList>
            <person name="Haro-Moreno J.M."/>
            <person name="Lopez-Perez M."/>
            <person name="De La Torre J.R."/>
            <person name="Picazo A."/>
            <person name="Camacho A."/>
            <person name="Rodriguez-Valera F."/>
        </authorList>
    </citation>
    <scope>NUCLEOTIDE SEQUENCE [LARGE SCALE GENOMIC DNA]</scope>
    <source>
        <strain evidence="6">MED-G55</strain>
    </source>
</reference>
<dbReference type="InterPro" id="IPR002569">
    <property type="entry name" value="Met_Sox_Rdtase_MsrA_dom"/>
</dbReference>
<proteinExistence type="predicted"/>
<dbReference type="InterPro" id="IPR036509">
    <property type="entry name" value="Met_Sox_Rdtase_MsrA_sf"/>
</dbReference>
<dbReference type="EMBL" id="QOQF01000003">
    <property type="protein sequence ID" value="RCL78079.1"/>
    <property type="molecule type" value="Genomic_DNA"/>
</dbReference>
<protein>
    <recommendedName>
        <fullName evidence="1">peptide-methionine (S)-S-oxide reductase</fullName>
        <ecNumber evidence="1">1.8.4.11</ecNumber>
    </recommendedName>
</protein>
<dbReference type="GO" id="GO:0008113">
    <property type="term" value="F:peptide-methionine (S)-S-oxide reductase activity"/>
    <property type="evidence" value="ECO:0007669"/>
    <property type="project" value="UniProtKB-EC"/>
</dbReference>
<comment type="catalytic activity">
    <reaction evidence="3">
        <text>L-methionyl-[protein] + [thioredoxin]-disulfide + H2O = L-methionyl-(S)-S-oxide-[protein] + [thioredoxin]-dithiol</text>
        <dbReference type="Rhea" id="RHEA:14217"/>
        <dbReference type="Rhea" id="RHEA-COMP:10698"/>
        <dbReference type="Rhea" id="RHEA-COMP:10700"/>
        <dbReference type="Rhea" id="RHEA-COMP:12313"/>
        <dbReference type="Rhea" id="RHEA-COMP:12315"/>
        <dbReference type="ChEBI" id="CHEBI:15377"/>
        <dbReference type="ChEBI" id="CHEBI:16044"/>
        <dbReference type="ChEBI" id="CHEBI:29950"/>
        <dbReference type="ChEBI" id="CHEBI:44120"/>
        <dbReference type="ChEBI" id="CHEBI:50058"/>
        <dbReference type="EC" id="1.8.4.11"/>
    </reaction>
</comment>
<sequence length="143" mass="16744">MANPDYKDVSKGTTGHYEIVKVVFDDKKVDFQSLTQAFWRMIDPTDADGSFCDRGQQYSSVIFYNSDYQKTESEKSRASLNASGKFLKPVATKIIAAETFYPAEEYHQNYSKKNPIRYKFYRSRCGRDDFINQYWKGDTKVYR</sequence>
<dbReference type="Proteomes" id="UP000252132">
    <property type="component" value="Unassembled WGS sequence"/>
</dbReference>
<name>A0A368E1V6_9PROT</name>
<dbReference type="SUPFAM" id="SSF55068">
    <property type="entry name" value="Peptide methionine sulfoxide reductase"/>
    <property type="match status" value="1"/>
</dbReference>
<evidence type="ECO:0000313" key="6">
    <source>
        <dbReference type="EMBL" id="RCL78079.1"/>
    </source>
</evidence>
<dbReference type="Gene3D" id="3.30.1060.10">
    <property type="entry name" value="Peptide methionine sulphoxide reductase MsrA"/>
    <property type="match status" value="1"/>
</dbReference>
<evidence type="ECO:0000256" key="3">
    <source>
        <dbReference type="ARBA" id="ARBA00047806"/>
    </source>
</evidence>
<gene>
    <name evidence="6" type="primary">msrA</name>
    <name evidence="6" type="ORF">DBW69_01415</name>
</gene>
<dbReference type="Pfam" id="PF01625">
    <property type="entry name" value="PMSR"/>
    <property type="match status" value="1"/>
</dbReference>
<dbReference type="PANTHER" id="PTHR43774">
    <property type="entry name" value="PEPTIDE METHIONINE SULFOXIDE REDUCTASE"/>
    <property type="match status" value="1"/>
</dbReference>
<evidence type="ECO:0000256" key="4">
    <source>
        <dbReference type="ARBA" id="ARBA00048782"/>
    </source>
</evidence>
<dbReference type="PANTHER" id="PTHR43774:SF1">
    <property type="entry name" value="PEPTIDE METHIONINE SULFOXIDE REDUCTASE MSRA 2"/>
    <property type="match status" value="1"/>
</dbReference>
<dbReference type="EC" id="1.8.4.11" evidence="1"/>
<evidence type="ECO:0000259" key="5">
    <source>
        <dbReference type="Pfam" id="PF01625"/>
    </source>
</evidence>
<feature type="domain" description="Peptide methionine sulphoxide reductase MsrA" evidence="5">
    <location>
        <begin position="2"/>
        <end position="119"/>
    </location>
</feature>
<evidence type="ECO:0000256" key="2">
    <source>
        <dbReference type="ARBA" id="ARBA00023002"/>
    </source>
</evidence>
<evidence type="ECO:0000256" key="1">
    <source>
        <dbReference type="ARBA" id="ARBA00012502"/>
    </source>
</evidence>
<comment type="caution">
    <text evidence="6">The sequence shown here is derived from an EMBL/GenBank/DDBJ whole genome shotgun (WGS) entry which is preliminary data.</text>
</comment>
<evidence type="ECO:0000313" key="7">
    <source>
        <dbReference type="Proteomes" id="UP000252132"/>
    </source>
</evidence>
<keyword evidence="2 6" id="KW-0560">Oxidoreductase</keyword>
<dbReference type="GO" id="GO:0033744">
    <property type="term" value="F:L-methionine:thioredoxin-disulfide S-oxidoreductase activity"/>
    <property type="evidence" value="ECO:0007669"/>
    <property type="project" value="RHEA"/>
</dbReference>